<sequence>MVQKSLKARYLEDGYVIVRNLVSEQEMKDLTEACTRAEVLVREAGWPFRRSVGKQFPPYSDEPDSWGIQHVMHPALGEPAFARWYSSDAICDVAKELLGCSEEDLQMELFNILINPERHDFALRWHRDDVKEDASESEEVVALNVSQYGIQWNTALYDDDCLFVVPGSHIMPRTAAQRVQSLSLDPPKDPLAMPGAIKVALKAGETVFYNQNILHCATYSPSKKRATLHACMGNCQGGSFRARNILQHDVSWMKGEVFRATLHGRAQKMWEKLIKMESEAGGTIVYSQTN</sequence>
<keyword evidence="2" id="KW-1185">Reference proteome</keyword>
<dbReference type="OrthoDB" id="2106152at2759"/>
<gene>
    <name evidence="1" type="ORF">SISSUDRAFT_989945</name>
</gene>
<proteinExistence type="predicted"/>
<dbReference type="PANTHER" id="PTHR40470:SF1">
    <property type="entry name" value="PHYTANOYL-COA DIOXYGENASE FAMILY PROTEIN (AFU_ORTHOLOGUE AFUA_2G15850)"/>
    <property type="match status" value="1"/>
</dbReference>
<protein>
    <recommendedName>
        <fullName evidence="3">Phytanoyl-CoA dioxygenase</fullName>
    </recommendedName>
</protein>
<dbReference type="STRING" id="1314776.A0A166B120"/>
<dbReference type="SUPFAM" id="SSF51197">
    <property type="entry name" value="Clavaminate synthase-like"/>
    <property type="match status" value="1"/>
</dbReference>
<dbReference type="AlphaFoldDB" id="A0A166B120"/>
<dbReference type="Gene3D" id="2.60.120.620">
    <property type="entry name" value="q2cbj1_9rhob like domain"/>
    <property type="match status" value="1"/>
</dbReference>
<evidence type="ECO:0008006" key="3">
    <source>
        <dbReference type="Google" id="ProtNLM"/>
    </source>
</evidence>
<evidence type="ECO:0000313" key="2">
    <source>
        <dbReference type="Proteomes" id="UP000076798"/>
    </source>
</evidence>
<dbReference type="PANTHER" id="PTHR40470">
    <property type="entry name" value="PHYTANOYL-COA DIOXYGENASE FAMILY PROTEIN (AFU_ORTHOLOGUE AFUA_2G15850)"/>
    <property type="match status" value="1"/>
</dbReference>
<reference evidence="1 2" key="1">
    <citation type="journal article" date="2016" name="Mol. Biol. Evol.">
        <title>Comparative Genomics of Early-Diverging Mushroom-Forming Fungi Provides Insights into the Origins of Lignocellulose Decay Capabilities.</title>
        <authorList>
            <person name="Nagy L.G."/>
            <person name="Riley R."/>
            <person name="Tritt A."/>
            <person name="Adam C."/>
            <person name="Daum C."/>
            <person name="Floudas D."/>
            <person name="Sun H."/>
            <person name="Yadav J.S."/>
            <person name="Pangilinan J."/>
            <person name="Larsson K.H."/>
            <person name="Matsuura K."/>
            <person name="Barry K."/>
            <person name="Labutti K."/>
            <person name="Kuo R."/>
            <person name="Ohm R.A."/>
            <person name="Bhattacharya S.S."/>
            <person name="Shirouzu T."/>
            <person name="Yoshinaga Y."/>
            <person name="Martin F.M."/>
            <person name="Grigoriev I.V."/>
            <person name="Hibbett D.S."/>
        </authorList>
    </citation>
    <scope>NUCLEOTIDE SEQUENCE [LARGE SCALE GENOMIC DNA]</scope>
    <source>
        <strain evidence="1 2">HHB10207 ss-3</strain>
    </source>
</reference>
<dbReference type="EMBL" id="KV428124">
    <property type="protein sequence ID" value="KZT35895.1"/>
    <property type="molecule type" value="Genomic_DNA"/>
</dbReference>
<dbReference type="InterPro" id="IPR008775">
    <property type="entry name" value="Phytyl_CoA_dOase-like"/>
</dbReference>
<evidence type="ECO:0000313" key="1">
    <source>
        <dbReference type="EMBL" id="KZT35895.1"/>
    </source>
</evidence>
<dbReference type="Pfam" id="PF05721">
    <property type="entry name" value="PhyH"/>
    <property type="match status" value="1"/>
</dbReference>
<name>A0A166B120_9AGAM</name>
<accession>A0A166B120</accession>
<dbReference type="Proteomes" id="UP000076798">
    <property type="component" value="Unassembled WGS sequence"/>
</dbReference>
<organism evidence="1 2">
    <name type="scientific">Sistotremastrum suecicum HHB10207 ss-3</name>
    <dbReference type="NCBI Taxonomy" id="1314776"/>
    <lineage>
        <taxon>Eukaryota</taxon>
        <taxon>Fungi</taxon>
        <taxon>Dikarya</taxon>
        <taxon>Basidiomycota</taxon>
        <taxon>Agaricomycotina</taxon>
        <taxon>Agaricomycetes</taxon>
        <taxon>Sistotremastrales</taxon>
        <taxon>Sistotremastraceae</taxon>
        <taxon>Sistotremastrum</taxon>
    </lineage>
</organism>